<gene>
    <name evidence="1" type="ORF">Ahy_B06g081639</name>
</gene>
<reference evidence="1 2" key="1">
    <citation type="submission" date="2019-01" db="EMBL/GenBank/DDBJ databases">
        <title>Sequencing of cultivated peanut Arachis hypogaea provides insights into genome evolution and oil improvement.</title>
        <authorList>
            <person name="Chen X."/>
        </authorList>
    </citation>
    <scope>NUCLEOTIDE SEQUENCE [LARGE SCALE GENOMIC DNA]</scope>
    <source>
        <strain evidence="2">cv. Fuhuasheng</strain>
        <tissue evidence="1">Leaves</tissue>
    </source>
</reference>
<protein>
    <submittedName>
        <fullName evidence="1">Uncharacterized protein</fullName>
    </submittedName>
</protein>
<dbReference type="Proteomes" id="UP000289738">
    <property type="component" value="Chromosome B06"/>
</dbReference>
<dbReference type="EMBL" id="SDMP01000016">
    <property type="protein sequence ID" value="RYR02810.1"/>
    <property type="molecule type" value="Genomic_DNA"/>
</dbReference>
<evidence type="ECO:0000313" key="2">
    <source>
        <dbReference type="Proteomes" id="UP000289738"/>
    </source>
</evidence>
<dbReference type="AlphaFoldDB" id="A0A444YLH5"/>
<organism evidence="1 2">
    <name type="scientific">Arachis hypogaea</name>
    <name type="common">Peanut</name>
    <dbReference type="NCBI Taxonomy" id="3818"/>
    <lineage>
        <taxon>Eukaryota</taxon>
        <taxon>Viridiplantae</taxon>
        <taxon>Streptophyta</taxon>
        <taxon>Embryophyta</taxon>
        <taxon>Tracheophyta</taxon>
        <taxon>Spermatophyta</taxon>
        <taxon>Magnoliopsida</taxon>
        <taxon>eudicotyledons</taxon>
        <taxon>Gunneridae</taxon>
        <taxon>Pentapetalae</taxon>
        <taxon>rosids</taxon>
        <taxon>fabids</taxon>
        <taxon>Fabales</taxon>
        <taxon>Fabaceae</taxon>
        <taxon>Papilionoideae</taxon>
        <taxon>50 kb inversion clade</taxon>
        <taxon>dalbergioids sensu lato</taxon>
        <taxon>Dalbergieae</taxon>
        <taxon>Pterocarpus clade</taxon>
        <taxon>Arachis</taxon>
    </lineage>
</organism>
<evidence type="ECO:0000313" key="1">
    <source>
        <dbReference type="EMBL" id="RYR02810.1"/>
    </source>
</evidence>
<sequence length="79" mass="9251">MSHEKKVIVRKLRFDELAYSFDLIKITLDTRYGVFNITQENIGVVLDLNVSGRSFQAKLNFKSLVRRTRKFIEAFKAIL</sequence>
<proteinExistence type="predicted"/>
<name>A0A444YLH5_ARAHY</name>
<keyword evidence="2" id="KW-1185">Reference proteome</keyword>
<comment type="caution">
    <text evidence="1">The sequence shown here is derived from an EMBL/GenBank/DDBJ whole genome shotgun (WGS) entry which is preliminary data.</text>
</comment>
<accession>A0A444YLH5</accession>